<dbReference type="SMART" id="SM00448">
    <property type="entry name" value="REC"/>
    <property type="match status" value="1"/>
</dbReference>
<dbReference type="PROSITE" id="PS50110">
    <property type="entry name" value="RESPONSE_REGULATORY"/>
    <property type="match status" value="1"/>
</dbReference>
<dbReference type="GO" id="GO:0000160">
    <property type="term" value="P:phosphorelay signal transduction system"/>
    <property type="evidence" value="ECO:0007669"/>
    <property type="project" value="InterPro"/>
</dbReference>
<evidence type="ECO:0000313" key="5">
    <source>
        <dbReference type="EMBL" id="NRV09953.1"/>
    </source>
</evidence>
<dbReference type="InterPro" id="IPR001789">
    <property type="entry name" value="Sig_transdc_resp-reg_receiver"/>
</dbReference>
<dbReference type="PANTHER" id="PTHR43228">
    <property type="entry name" value="TWO-COMPONENT RESPONSE REGULATOR"/>
    <property type="match status" value="1"/>
</dbReference>
<evidence type="ECO:0000256" key="3">
    <source>
        <dbReference type="PROSITE-ProRule" id="PRU00169"/>
    </source>
</evidence>
<evidence type="ECO:0000256" key="1">
    <source>
        <dbReference type="ARBA" id="ARBA00018672"/>
    </source>
</evidence>
<dbReference type="AlphaFoldDB" id="A0A9Q5CHN1"/>
<name>A0A9Q5CHN1_CLOBE</name>
<dbReference type="Pfam" id="PF00072">
    <property type="entry name" value="Response_reg"/>
    <property type="match status" value="1"/>
</dbReference>
<gene>
    <name evidence="5" type="ORF">DFH45_002916</name>
</gene>
<feature type="modified residue" description="4-aspartylphosphate" evidence="3">
    <location>
        <position position="53"/>
    </location>
</feature>
<organism evidence="5 6">
    <name type="scientific">Clostridium beijerinckii</name>
    <name type="common">Clostridium MP</name>
    <dbReference type="NCBI Taxonomy" id="1520"/>
    <lineage>
        <taxon>Bacteria</taxon>
        <taxon>Bacillati</taxon>
        <taxon>Bacillota</taxon>
        <taxon>Clostridia</taxon>
        <taxon>Eubacteriales</taxon>
        <taxon>Clostridiaceae</taxon>
        <taxon>Clostridium</taxon>
    </lineage>
</organism>
<evidence type="ECO:0000256" key="2">
    <source>
        <dbReference type="ARBA" id="ARBA00024867"/>
    </source>
</evidence>
<dbReference type="EMBL" id="JABSXK010000001">
    <property type="protein sequence ID" value="NRV09953.1"/>
    <property type="molecule type" value="Genomic_DNA"/>
</dbReference>
<comment type="caution">
    <text evidence="5">The sequence shown here is derived from an EMBL/GenBank/DDBJ whole genome shotgun (WGS) entry which is preliminary data.</text>
</comment>
<dbReference type="InterPro" id="IPR052048">
    <property type="entry name" value="ST_Response_Regulator"/>
</dbReference>
<dbReference type="RefSeq" id="WP_077309032.1">
    <property type="nucleotide sequence ID" value="NZ_CP016090.1"/>
</dbReference>
<dbReference type="SUPFAM" id="SSF52172">
    <property type="entry name" value="CheY-like"/>
    <property type="match status" value="1"/>
</dbReference>
<dbReference type="InterPro" id="IPR011006">
    <property type="entry name" value="CheY-like_superfamily"/>
</dbReference>
<evidence type="ECO:0000313" key="6">
    <source>
        <dbReference type="Proteomes" id="UP000821656"/>
    </source>
</evidence>
<comment type="function">
    <text evidence="2">May play the central regulatory role in sporulation. It may be an element of the effector pathway responsible for the activation of sporulation genes in response to nutritional stress. Spo0A may act in concert with spo0H (a sigma factor) to control the expression of some genes that are critical to the sporulation process.</text>
</comment>
<accession>A0A9Q5CHN1</accession>
<evidence type="ECO:0000259" key="4">
    <source>
        <dbReference type="PROSITE" id="PS50110"/>
    </source>
</evidence>
<feature type="domain" description="Response regulatory" evidence="4">
    <location>
        <begin position="3"/>
        <end position="117"/>
    </location>
</feature>
<dbReference type="Proteomes" id="UP000821656">
    <property type="component" value="Unassembled WGS sequence"/>
</dbReference>
<dbReference type="PANTHER" id="PTHR43228:SF1">
    <property type="entry name" value="TWO-COMPONENT RESPONSE REGULATOR ARR22"/>
    <property type="match status" value="1"/>
</dbReference>
<keyword evidence="3" id="KW-0597">Phosphoprotein</keyword>
<sequence length="117" mass="13155">MKKVLIVDDAVYMRLSLREILERNGFEVIGDAENGIEAIDKYKMLSPDIVTMDITMPEMDGIQALEEIKKIDSNAKVVMISAMGQEYIVRESIMNGAKGFIVKPFKEENAIKSLSKI</sequence>
<reference evidence="5" key="1">
    <citation type="submission" date="2020-05" db="EMBL/GenBank/DDBJ databases">
        <title>Genomic insights into acetone-butanol-ethanol (ABE) fermentation by sequencing solventogenic clostridia strains.</title>
        <authorList>
            <person name="Brown S."/>
        </authorList>
    </citation>
    <scope>NUCLEOTIDE SEQUENCE</scope>
    <source>
        <strain evidence="5">DJ126</strain>
    </source>
</reference>
<dbReference type="Gene3D" id="3.40.50.2300">
    <property type="match status" value="1"/>
</dbReference>
<protein>
    <recommendedName>
        <fullName evidence="1">Stage 0 sporulation protein A homolog</fullName>
    </recommendedName>
</protein>
<proteinExistence type="predicted"/>